<comment type="similarity">
    <text evidence="1">Belongs to the protein kinase superfamily. AGC Ser/Thr protein kinase family.</text>
</comment>
<dbReference type="FunFam" id="3.30.200.20:FF:000524">
    <property type="entry name" value="Non-specific serine/threonine protein kinase"/>
    <property type="match status" value="1"/>
</dbReference>
<dbReference type="Gene3D" id="1.25.40.20">
    <property type="entry name" value="Ankyrin repeat-containing domain"/>
    <property type="match status" value="1"/>
</dbReference>
<dbReference type="InterPro" id="IPR002110">
    <property type="entry name" value="Ankyrin_rpt"/>
</dbReference>
<evidence type="ECO:0000256" key="9">
    <source>
        <dbReference type="ARBA" id="ARBA00047899"/>
    </source>
</evidence>
<evidence type="ECO:0000313" key="15">
    <source>
        <dbReference type="EMBL" id="OMJ77263.1"/>
    </source>
</evidence>
<comment type="caution">
    <text evidence="15">The sequence shown here is derived from an EMBL/GenBank/DDBJ whole genome shotgun (WGS) entry which is preliminary data.</text>
</comment>
<gene>
    <name evidence="15" type="ORF">SteCoe_23172</name>
</gene>
<evidence type="ECO:0000259" key="13">
    <source>
        <dbReference type="PROSITE" id="PS50011"/>
    </source>
</evidence>
<dbReference type="InterPro" id="IPR011009">
    <property type="entry name" value="Kinase-like_dom_sf"/>
</dbReference>
<dbReference type="InterPro" id="IPR036770">
    <property type="entry name" value="Ankyrin_rpt-contain_sf"/>
</dbReference>
<dbReference type="GO" id="GO:0004674">
    <property type="term" value="F:protein serine/threonine kinase activity"/>
    <property type="evidence" value="ECO:0007669"/>
    <property type="project" value="UniProtKB-KW"/>
</dbReference>
<dbReference type="Proteomes" id="UP000187209">
    <property type="component" value="Unassembled WGS sequence"/>
</dbReference>
<evidence type="ECO:0000256" key="12">
    <source>
        <dbReference type="PROSITE-ProRule" id="PRU10141"/>
    </source>
</evidence>
<feature type="repeat" description="ANK" evidence="11">
    <location>
        <begin position="167"/>
        <end position="199"/>
    </location>
</feature>
<dbReference type="PROSITE" id="PS50011">
    <property type="entry name" value="PROTEIN_KINASE_DOM"/>
    <property type="match status" value="1"/>
</dbReference>
<keyword evidence="11" id="KW-0040">ANK repeat</keyword>
<evidence type="ECO:0000256" key="6">
    <source>
        <dbReference type="ARBA" id="ARBA00022741"/>
    </source>
</evidence>
<dbReference type="FunFam" id="1.10.510.10:FF:000048">
    <property type="entry name" value="Protein kinase C"/>
    <property type="match status" value="1"/>
</dbReference>
<dbReference type="InterPro" id="IPR017441">
    <property type="entry name" value="Protein_kinase_ATP_BS"/>
</dbReference>
<keyword evidence="16" id="KW-1185">Reference proteome</keyword>
<dbReference type="Pfam" id="PF00069">
    <property type="entry name" value="Pkinase"/>
    <property type="match status" value="1"/>
</dbReference>
<accession>A0A1R2BKF9</accession>
<dbReference type="EMBL" id="MPUH01000584">
    <property type="protein sequence ID" value="OMJ77263.1"/>
    <property type="molecule type" value="Genomic_DNA"/>
</dbReference>
<name>A0A1R2BKF9_9CILI</name>
<protein>
    <recommendedName>
        <fullName evidence="2">non-specific serine/threonine protein kinase</fullName>
        <ecNumber evidence="2">2.7.11.1</ecNumber>
    </recommendedName>
</protein>
<feature type="repeat" description="ANK" evidence="11">
    <location>
        <begin position="132"/>
        <end position="164"/>
    </location>
</feature>
<dbReference type="Gene3D" id="3.30.200.20">
    <property type="entry name" value="Phosphorylase Kinase, domain 1"/>
    <property type="match status" value="1"/>
</dbReference>
<proteinExistence type="inferred from homology"/>
<evidence type="ECO:0000259" key="14">
    <source>
        <dbReference type="PROSITE" id="PS51285"/>
    </source>
</evidence>
<keyword evidence="5" id="KW-0808">Transferase</keyword>
<evidence type="ECO:0000313" key="16">
    <source>
        <dbReference type="Proteomes" id="UP000187209"/>
    </source>
</evidence>
<dbReference type="AlphaFoldDB" id="A0A1R2BKF9"/>
<dbReference type="PROSITE" id="PS00107">
    <property type="entry name" value="PROTEIN_KINASE_ATP"/>
    <property type="match status" value="1"/>
</dbReference>
<evidence type="ECO:0000256" key="4">
    <source>
        <dbReference type="ARBA" id="ARBA00022553"/>
    </source>
</evidence>
<evidence type="ECO:0000256" key="11">
    <source>
        <dbReference type="PROSITE-ProRule" id="PRU00023"/>
    </source>
</evidence>
<dbReference type="PROSITE" id="PS50088">
    <property type="entry name" value="ANK_REPEAT"/>
    <property type="match status" value="3"/>
</dbReference>
<feature type="domain" description="AGC-kinase C-terminal" evidence="14">
    <location>
        <begin position="543"/>
        <end position="595"/>
    </location>
</feature>
<comment type="catalytic activity">
    <reaction evidence="9">
        <text>L-threonyl-[protein] + ATP = O-phospho-L-threonyl-[protein] + ADP + H(+)</text>
        <dbReference type="Rhea" id="RHEA:46608"/>
        <dbReference type="Rhea" id="RHEA-COMP:11060"/>
        <dbReference type="Rhea" id="RHEA-COMP:11605"/>
        <dbReference type="ChEBI" id="CHEBI:15378"/>
        <dbReference type="ChEBI" id="CHEBI:30013"/>
        <dbReference type="ChEBI" id="CHEBI:30616"/>
        <dbReference type="ChEBI" id="CHEBI:61977"/>
        <dbReference type="ChEBI" id="CHEBI:456216"/>
        <dbReference type="EC" id="2.7.11.1"/>
    </reaction>
</comment>
<dbReference type="SMART" id="SM00220">
    <property type="entry name" value="S_TKc"/>
    <property type="match status" value="1"/>
</dbReference>
<keyword evidence="3" id="KW-0723">Serine/threonine-protein kinase</keyword>
<dbReference type="PROSITE" id="PS51285">
    <property type="entry name" value="AGC_KINASE_CTER"/>
    <property type="match status" value="1"/>
</dbReference>
<organism evidence="15 16">
    <name type="scientific">Stentor coeruleus</name>
    <dbReference type="NCBI Taxonomy" id="5963"/>
    <lineage>
        <taxon>Eukaryota</taxon>
        <taxon>Sar</taxon>
        <taxon>Alveolata</taxon>
        <taxon>Ciliophora</taxon>
        <taxon>Postciliodesmatophora</taxon>
        <taxon>Heterotrichea</taxon>
        <taxon>Heterotrichida</taxon>
        <taxon>Stentoridae</taxon>
        <taxon>Stentor</taxon>
    </lineage>
</organism>
<keyword evidence="7" id="KW-0418">Kinase</keyword>
<dbReference type="PROSITE" id="PS00108">
    <property type="entry name" value="PROTEIN_KINASE_ST"/>
    <property type="match status" value="1"/>
</dbReference>
<dbReference type="SUPFAM" id="SSF48403">
    <property type="entry name" value="Ankyrin repeat"/>
    <property type="match status" value="1"/>
</dbReference>
<reference evidence="15 16" key="1">
    <citation type="submission" date="2016-11" db="EMBL/GenBank/DDBJ databases">
        <title>The macronuclear genome of Stentor coeruleus: a giant cell with tiny introns.</title>
        <authorList>
            <person name="Slabodnick M."/>
            <person name="Ruby J.G."/>
            <person name="Reiff S.B."/>
            <person name="Swart E.C."/>
            <person name="Gosai S."/>
            <person name="Prabakaran S."/>
            <person name="Witkowska E."/>
            <person name="Larue G.E."/>
            <person name="Fisher S."/>
            <person name="Freeman R.M."/>
            <person name="Gunawardena J."/>
            <person name="Chu W."/>
            <person name="Stover N.A."/>
            <person name="Gregory B.D."/>
            <person name="Nowacki M."/>
            <person name="Derisi J."/>
            <person name="Roy S.W."/>
            <person name="Marshall W.F."/>
            <person name="Sood P."/>
        </authorList>
    </citation>
    <scope>NUCLEOTIDE SEQUENCE [LARGE SCALE GENOMIC DNA]</scope>
    <source>
        <strain evidence="15">WM001</strain>
    </source>
</reference>
<dbReference type="InterPro" id="IPR000719">
    <property type="entry name" value="Prot_kinase_dom"/>
</dbReference>
<feature type="domain" description="Protein kinase" evidence="13">
    <location>
        <begin position="286"/>
        <end position="542"/>
    </location>
</feature>
<feature type="binding site" evidence="12">
    <location>
        <position position="315"/>
    </location>
    <ligand>
        <name>ATP</name>
        <dbReference type="ChEBI" id="CHEBI:30616"/>
    </ligand>
</feature>
<dbReference type="PROSITE" id="PS50297">
    <property type="entry name" value="ANK_REP_REGION"/>
    <property type="match status" value="3"/>
</dbReference>
<dbReference type="SUPFAM" id="SSF56112">
    <property type="entry name" value="Protein kinase-like (PK-like)"/>
    <property type="match status" value="1"/>
</dbReference>
<evidence type="ECO:0000256" key="2">
    <source>
        <dbReference type="ARBA" id="ARBA00012513"/>
    </source>
</evidence>
<dbReference type="PANTHER" id="PTHR24351">
    <property type="entry name" value="RIBOSOMAL PROTEIN S6 KINASE"/>
    <property type="match status" value="1"/>
</dbReference>
<feature type="repeat" description="ANK" evidence="11">
    <location>
        <begin position="200"/>
        <end position="232"/>
    </location>
</feature>
<evidence type="ECO:0000256" key="5">
    <source>
        <dbReference type="ARBA" id="ARBA00022679"/>
    </source>
</evidence>
<dbReference type="Pfam" id="PF12796">
    <property type="entry name" value="Ank_2"/>
    <property type="match status" value="1"/>
</dbReference>
<comment type="catalytic activity">
    <reaction evidence="10">
        <text>L-seryl-[protein] + ATP = O-phospho-L-seryl-[protein] + ADP + H(+)</text>
        <dbReference type="Rhea" id="RHEA:17989"/>
        <dbReference type="Rhea" id="RHEA-COMP:9863"/>
        <dbReference type="Rhea" id="RHEA-COMP:11604"/>
        <dbReference type="ChEBI" id="CHEBI:15378"/>
        <dbReference type="ChEBI" id="CHEBI:29999"/>
        <dbReference type="ChEBI" id="CHEBI:30616"/>
        <dbReference type="ChEBI" id="CHEBI:83421"/>
        <dbReference type="ChEBI" id="CHEBI:456216"/>
        <dbReference type="EC" id="2.7.11.1"/>
    </reaction>
</comment>
<dbReference type="InterPro" id="IPR000961">
    <property type="entry name" value="AGC-kinase_C"/>
</dbReference>
<dbReference type="GO" id="GO:0005524">
    <property type="term" value="F:ATP binding"/>
    <property type="evidence" value="ECO:0007669"/>
    <property type="project" value="UniProtKB-UniRule"/>
</dbReference>
<dbReference type="EC" id="2.7.11.1" evidence="2"/>
<dbReference type="OrthoDB" id="337284at2759"/>
<keyword evidence="4" id="KW-0597">Phosphoprotein</keyword>
<evidence type="ECO:0000256" key="7">
    <source>
        <dbReference type="ARBA" id="ARBA00022777"/>
    </source>
</evidence>
<keyword evidence="8 12" id="KW-0067">ATP-binding</keyword>
<dbReference type="SMART" id="SM00248">
    <property type="entry name" value="ANK"/>
    <property type="match status" value="4"/>
</dbReference>
<evidence type="ECO:0000256" key="10">
    <source>
        <dbReference type="ARBA" id="ARBA00048679"/>
    </source>
</evidence>
<evidence type="ECO:0000256" key="8">
    <source>
        <dbReference type="ARBA" id="ARBA00022840"/>
    </source>
</evidence>
<sequence length="595" mass="68263">MNFLMDGMKNILEKFNCCKMNHRTASHHNLSTEEFENLKEIPLEHLASNDSDKETNDRNGRTTITIKTPTIKSPWSENKIHRNLWEACENNDLETVKKILDDYNLEDSRVYEKNYMNHDGIDSLELNAHSPEGSTLLHNAVKKHNIKLVELLLEYTPSININCLDIYRRTPLHIACIENDFIIAKLFIDKGVLLNAIDSEGNTALHYAIVVENIQIIEFLVCMCANLEIKNHQGITAIDFLKQKNININLEPSEILTISEYDEVEGNILVTNEIVRPDKIVTLKDFEPVQIIGRGSFGEVFLAKMKNSEELYAMKILKKEKIFAQNLIRYVMTERNVLSYINHPFIVRLRYAFQDVDKVFLILDYCPGGNLTACINRYQSLPEDIARIYMCEILLALSELHQRGIIYRDLKPDNVILDIDGHLLLTDFGLSKEGVLDNVSAMSFCGSIAYLAPEMIRRQGHGKAVDWYLFGVILYEMLTGKPPYYNSDRKILLYNIENVKLKIPPRLSDEAKDLLKRLLKRDPNKRLGSVGDSDEVKQHPFFAGINWIDVYNKKLKPPVPPPSLIKSDFLSGYKLGSDEHSNIDTKLNGWTFVSE</sequence>
<dbReference type="CDD" id="cd05123">
    <property type="entry name" value="STKc_AGC"/>
    <property type="match status" value="1"/>
</dbReference>
<evidence type="ECO:0000256" key="3">
    <source>
        <dbReference type="ARBA" id="ARBA00022527"/>
    </source>
</evidence>
<dbReference type="InterPro" id="IPR045270">
    <property type="entry name" value="STKc_AGC"/>
</dbReference>
<dbReference type="InterPro" id="IPR008271">
    <property type="entry name" value="Ser/Thr_kinase_AS"/>
</dbReference>
<dbReference type="Gene3D" id="1.10.510.10">
    <property type="entry name" value="Transferase(Phosphotransferase) domain 1"/>
    <property type="match status" value="1"/>
</dbReference>
<keyword evidence="6 12" id="KW-0547">Nucleotide-binding</keyword>
<evidence type="ECO:0000256" key="1">
    <source>
        <dbReference type="ARBA" id="ARBA00009903"/>
    </source>
</evidence>